<dbReference type="EMBL" id="BAABKC010000111">
    <property type="protein sequence ID" value="GAA5074296.1"/>
    <property type="molecule type" value="Genomic_DNA"/>
</dbReference>
<comment type="caution">
    <text evidence="2">The sequence shown here is derived from an EMBL/GenBank/DDBJ whole genome shotgun (WGS) entry which is preliminary data.</text>
</comment>
<accession>A0ABP9LDW8</accession>
<feature type="region of interest" description="Disordered" evidence="1">
    <location>
        <begin position="147"/>
        <end position="182"/>
    </location>
</feature>
<sequence length="182" mass="19476">MAAGEGKDVGIDTVVASAHAAGLRGVLNVSPPTKDQAAYVTKENTRSWPERHDSVAVDPATGDVTERANWADCSPAAKMTSWGIDAHRGEPACHAAMVVSTSRPAPPHPVRAPCGRVAHGARAVAPPRGTWRPVIEWSPRSMRDRRILRRRGHTGAWRSFSPPATRSPRSPCHPVPASPTRA</sequence>
<protein>
    <submittedName>
        <fullName evidence="2">Uncharacterized protein</fullName>
    </submittedName>
</protein>
<evidence type="ECO:0000313" key="2">
    <source>
        <dbReference type="EMBL" id="GAA5074296.1"/>
    </source>
</evidence>
<dbReference type="Proteomes" id="UP001500124">
    <property type="component" value="Unassembled WGS sequence"/>
</dbReference>
<evidence type="ECO:0000256" key="1">
    <source>
        <dbReference type="SAM" id="MobiDB-lite"/>
    </source>
</evidence>
<reference evidence="3" key="1">
    <citation type="journal article" date="2019" name="Int. J. Syst. Evol. Microbiol.">
        <title>The Global Catalogue of Microorganisms (GCM) 10K type strain sequencing project: providing services to taxonomists for standard genome sequencing and annotation.</title>
        <authorList>
            <consortium name="The Broad Institute Genomics Platform"/>
            <consortium name="The Broad Institute Genome Sequencing Center for Infectious Disease"/>
            <person name="Wu L."/>
            <person name="Ma J."/>
        </authorList>
    </citation>
    <scope>NUCLEOTIDE SEQUENCE [LARGE SCALE GENOMIC DNA]</scope>
    <source>
        <strain evidence="3">JCM 18410</strain>
    </source>
</reference>
<feature type="compositionally biased region" description="Pro residues" evidence="1">
    <location>
        <begin position="171"/>
        <end position="182"/>
    </location>
</feature>
<gene>
    <name evidence="2" type="ORF">GCM10023336_62250</name>
</gene>
<keyword evidence="3" id="KW-1185">Reference proteome</keyword>
<organism evidence="2 3">
    <name type="scientific">Streptomyces similanensis</name>
    <dbReference type="NCBI Taxonomy" id="1274988"/>
    <lineage>
        <taxon>Bacteria</taxon>
        <taxon>Bacillati</taxon>
        <taxon>Actinomycetota</taxon>
        <taxon>Actinomycetes</taxon>
        <taxon>Kitasatosporales</taxon>
        <taxon>Streptomycetaceae</taxon>
        <taxon>Streptomyces</taxon>
    </lineage>
</organism>
<evidence type="ECO:0000313" key="3">
    <source>
        <dbReference type="Proteomes" id="UP001500124"/>
    </source>
</evidence>
<name>A0ABP9LDW8_9ACTN</name>
<proteinExistence type="predicted"/>